<dbReference type="STRING" id="1088818.A0A2I0AI87"/>
<dbReference type="PANTHER" id="PTHR31719">
    <property type="entry name" value="NAC TRANSCRIPTION FACTOR 56"/>
    <property type="match status" value="1"/>
</dbReference>
<keyword evidence="4" id="KW-0539">Nucleus</keyword>
<dbReference type="GO" id="GO:0006355">
    <property type="term" value="P:regulation of DNA-templated transcription"/>
    <property type="evidence" value="ECO:0007669"/>
    <property type="project" value="InterPro"/>
</dbReference>
<protein>
    <submittedName>
        <fullName evidence="6">NAC transcription factor ONAC010</fullName>
    </submittedName>
</protein>
<dbReference type="PANTHER" id="PTHR31719:SF130">
    <property type="entry name" value="NAC DOMAIN-CONTAINING PROTEIN 18"/>
    <property type="match status" value="1"/>
</dbReference>
<keyword evidence="1" id="KW-0805">Transcription regulation</keyword>
<keyword evidence="7" id="KW-1185">Reference proteome</keyword>
<evidence type="ECO:0000256" key="1">
    <source>
        <dbReference type="ARBA" id="ARBA00023015"/>
    </source>
</evidence>
<accession>A0A2I0AI87</accession>
<proteinExistence type="predicted"/>
<keyword evidence="2" id="KW-0238">DNA-binding</keyword>
<dbReference type="InterPro" id="IPR003441">
    <property type="entry name" value="NAC-dom"/>
</dbReference>
<dbReference type="GO" id="GO:0003677">
    <property type="term" value="F:DNA binding"/>
    <property type="evidence" value="ECO:0007669"/>
    <property type="project" value="UniProtKB-KW"/>
</dbReference>
<feature type="domain" description="NAC" evidence="5">
    <location>
        <begin position="9"/>
        <end position="157"/>
    </location>
</feature>
<dbReference type="AlphaFoldDB" id="A0A2I0AI87"/>
<keyword evidence="3" id="KW-0804">Transcription</keyword>
<dbReference type="EMBL" id="KZ451980">
    <property type="protein sequence ID" value="PKA55267.1"/>
    <property type="molecule type" value="Genomic_DNA"/>
</dbReference>
<evidence type="ECO:0000313" key="6">
    <source>
        <dbReference type="EMBL" id="PKA55267.1"/>
    </source>
</evidence>
<evidence type="ECO:0000256" key="3">
    <source>
        <dbReference type="ARBA" id="ARBA00023163"/>
    </source>
</evidence>
<dbReference type="PROSITE" id="PS51005">
    <property type="entry name" value="NAC"/>
    <property type="match status" value="1"/>
</dbReference>
<sequence>MKPSMEIKLPPGFRFRPTDEEILIQYLRRKAFSSPLPAAIISELDDLRKYHPHDLTGGFGGERYFFNLREANERRRSTINLSTSCLGYWKAVGKEKMVVSSSRRELLGMVQALVFHGGKDFNGFHTEWFMHEYRLATNGDKLVASGKEWIVCRIFAKRRGLKKKKKAKEIQTSPSSSGSSSCISCLSYEEESQNGEEAMSKLAASSAPQL</sequence>
<dbReference type="InterPro" id="IPR036093">
    <property type="entry name" value="NAC_dom_sf"/>
</dbReference>
<evidence type="ECO:0000256" key="2">
    <source>
        <dbReference type="ARBA" id="ARBA00023125"/>
    </source>
</evidence>
<dbReference type="OrthoDB" id="1871428at2759"/>
<dbReference type="Proteomes" id="UP000236161">
    <property type="component" value="Unassembled WGS sequence"/>
</dbReference>
<name>A0A2I0AI87_9ASPA</name>
<evidence type="ECO:0000313" key="7">
    <source>
        <dbReference type="Proteomes" id="UP000236161"/>
    </source>
</evidence>
<organism evidence="6 7">
    <name type="scientific">Apostasia shenzhenica</name>
    <dbReference type="NCBI Taxonomy" id="1088818"/>
    <lineage>
        <taxon>Eukaryota</taxon>
        <taxon>Viridiplantae</taxon>
        <taxon>Streptophyta</taxon>
        <taxon>Embryophyta</taxon>
        <taxon>Tracheophyta</taxon>
        <taxon>Spermatophyta</taxon>
        <taxon>Magnoliopsida</taxon>
        <taxon>Liliopsida</taxon>
        <taxon>Asparagales</taxon>
        <taxon>Orchidaceae</taxon>
        <taxon>Apostasioideae</taxon>
        <taxon>Apostasia</taxon>
    </lineage>
</organism>
<evidence type="ECO:0000256" key="4">
    <source>
        <dbReference type="ARBA" id="ARBA00023242"/>
    </source>
</evidence>
<dbReference type="SUPFAM" id="SSF101941">
    <property type="entry name" value="NAC domain"/>
    <property type="match status" value="1"/>
</dbReference>
<reference evidence="6 7" key="1">
    <citation type="journal article" date="2017" name="Nature">
        <title>The Apostasia genome and the evolution of orchids.</title>
        <authorList>
            <person name="Zhang G.Q."/>
            <person name="Liu K.W."/>
            <person name="Li Z."/>
            <person name="Lohaus R."/>
            <person name="Hsiao Y.Y."/>
            <person name="Niu S.C."/>
            <person name="Wang J.Y."/>
            <person name="Lin Y.C."/>
            <person name="Xu Q."/>
            <person name="Chen L.J."/>
            <person name="Yoshida K."/>
            <person name="Fujiwara S."/>
            <person name="Wang Z.W."/>
            <person name="Zhang Y.Q."/>
            <person name="Mitsuda N."/>
            <person name="Wang M."/>
            <person name="Liu G.H."/>
            <person name="Pecoraro L."/>
            <person name="Huang H.X."/>
            <person name="Xiao X.J."/>
            <person name="Lin M."/>
            <person name="Wu X.Y."/>
            <person name="Wu W.L."/>
            <person name="Chen Y.Y."/>
            <person name="Chang S.B."/>
            <person name="Sakamoto S."/>
            <person name="Ohme-Takagi M."/>
            <person name="Yagi M."/>
            <person name="Zeng S.J."/>
            <person name="Shen C.Y."/>
            <person name="Yeh C.M."/>
            <person name="Luo Y.B."/>
            <person name="Tsai W.C."/>
            <person name="Van de Peer Y."/>
            <person name="Liu Z.J."/>
        </authorList>
    </citation>
    <scope>NUCLEOTIDE SEQUENCE [LARGE SCALE GENOMIC DNA]</scope>
    <source>
        <strain evidence="7">cv. Shenzhen</strain>
        <tissue evidence="6">Stem</tissue>
    </source>
</reference>
<dbReference type="Gene3D" id="2.170.150.80">
    <property type="entry name" value="NAC domain"/>
    <property type="match status" value="1"/>
</dbReference>
<dbReference type="Pfam" id="PF02365">
    <property type="entry name" value="NAM"/>
    <property type="match status" value="1"/>
</dbReference>
<evidence type="ECO:0000259" key="5">
    <source>
        <dbReference type="PROSITE" id="PS51005"/>
    </source>
</evidence>
<gene>
    <name evidence="6" type="primary">ONAC010</name>
    <name evidence="6" type="ORF">AXF42_Ash003904</name>
</gene>